<protein>
    <submittedName>
        <fullName evidence="1">Uncharacterized protein</fullName>
    </submittedName>
</protein>
<accession>A0A401NFR2</accession>
<dbReference type="OrthoDB" id="419333at2759"/>
<gene>
    <name evidence="1" type="ORF">scyTo_0014023</name>
</gene>
<proteinExistence type="predicted"/>
<dbReference type="AlphaFoldDB" id="A0A401NFR2"/>
<comment type="caution">
    <text evidence="1">The sequence shown here is derived from an EMBL/GenBank/DDBJ whole genome shotgun (WGS) entry which is preliminary data.</text>
</comment>
<dbReference type="EMBL" id="BFAA01007384">
    <property type="protein sequence ID" value="GCB59797.1"/>
    <property type="molecule type" value="Genomic_DNA"/>
</dbReference>
<evidence type="ECO:0000313" key="1">
    <source>
        <dbReference type="EMBL" id="GCB59797.1"/>
    </source>
</evidence>
<dbReference type="Proteomes" id="UP000288216">
    <property type="component" value="Unassembled WGS sequence"/>
</dbReference>
<name>A0A401NFR2_SCYTO</name>
<sequence length="353" mass="39847">MTKPGWAPAATRLWKVPGFEVLRLSGVSGWGPAKKNDLVLGVGDSNRSGSRQHVIYFPGDVQNYHDEMTRHPEHIRWQQWSLEGVAALLFRRFPDSHIWIIKASRIHLHKFSCYDNFVQSNMFGVPEHNSDSRAFSHLHALLTNAFKQAHSILHSWTKPGESAHSSFAIAHDEGSSLRHEIPNNSFAAKNDLGPTDLGFPHPGTPRVYEVLKCTDPSLKFILIGFSKGCVVLNQLLYALSEAKKDEELATFIRNIKEMYWLDGGHAGGNNTWVTSPEIVKNFAQMGIPVHAHVTPYQVQDEMRAWIGKEHKKFIRLLGEYGAQVTNQLHFENETASVDNHFRVLQTFKAALDP</sequence>
<dbReference type="STRING" id="75743.A0A401NFR2"/>
<dbReference type="GO" id="GO:0005739">
    <property type="term" value="C:mitochondrion"/>
    <property type="evidence" value="ECO:0007669"/>
    <property type="project" value="TreeGrafter"/>
</dbReference>
<dbReference type="PANTHER" id="PTHR31296">
    <property type="entry name" value="UPF0565 PROTEIN C2ORF69"/>
    <property type="match status" value="1"/>
</dbReference>
<dbReference type="OMA" id="DIMSCHP"/>
<keyword evidence="2" id="KW-1185">Reference proteome</keyword>
<dbReference type="Pfam" id="PF10561">
    <property type="entry name" value="C2orf69"/>
    <property type="match status" value="1"/>
</dbReference>
<dbReference type="PANTHER" id="PTHR31296:SF1">
    <property type="entry name" value="MITOCHONDRIAL PROTEIN C2ORF69"/>
    <property type="match status" value="1"/>
</dbReference>
<dbReference type="InterPro" id="IPR018881">
    <property type="entry name" value="C2orf69_mit"/>
</dbReference>
<organism evidence="1 2">
    <name type="scientific">Scyliorhinus torazame</name>
    <name type="common">Cloudy catshark</name>
    <name type="synonym">Catulus torazame</name>
    <dbReference type="NCBI Taxonomy" id="75743"/>
    <lineage>
        <taxon>Eukaryota</taxon>
        <taxon>Metazoa</taxon>
        <taxon>Chordata</taxon>
        <taxon>Craniata</taxon>
        <taxon>Vertebrata</taxon>
        <taxon>Chondrichthyes</taxon>
        <taxon>Elasmobranchii</taxon>
        <taxon>Galeomorphii</taxon>
        <taxon>Galeoidea</taxon>
        <taxon>Carcharhiniformes</taxon>
        <taxon>Scyliorhinidae</taxon>
        <taxon>Scyliorhinus</taxon>
    </lineage>
</organism>
<reference evidence="1 2" key="1">
    <citation type="journal article" date="2018" name="Nat. Ecol. Evol.">
        <title>Shark genomes provide insights into elasmobranch evolution and the origin of vertebrates.</title>
        <authorList>
            <person name="Hara Y"/>
            <person name="Yamaguchi K"/>
            <person name="Onimaru K"/>
            <person name="Kadota M"/>
            <person name="Koyanagi M"/>
            <person name="Keeley SD"/>
            <person name="Tatsumi K"/>
            <person name="Tanaka K"/>
            <person name="Motone F"/>
            <person name="Kageyama Y"/>
            <person name="Nozu R"/>
            <person name="Adachi N"/>
            <person name="Nishimura O"/>
            <person name="Nakagawa R"/>
            <person name="Tanegashima C"/>
            <person name="Kiyatake I"/>
            <person name="Matsumoto R"/>
            <person name="Murakumo K"/>
            <person name="Nishida K"/>
            <person name="Terakita A"/>
            <person name="Kuratani S"/>
            <person name="Sato K"/>
            <person name="Hyodo S Kuraku.S."/>
        </authorList>
    </citation>
    <scope>NUCLEOTIDE SEQUENCE [LARGE SCALE GENOMIC DNA]</scope>
</reference>
<evidence type="ECO:0000313" key="2">
    <source>
        <dbReference type="Proteomes" id="UP000288216"/>
    </source>
</evidence>